<proteinExistence type="predicted"/>
<gene>
    <name evidence="2" type="ORF">Ahy_B06g082035</name>
</gene>
<dbReference type="Pfam" id="PF10536">
    <property type="entry name" value="PMD"/>
    <property type="match status" value="1"/>
</dbReference>
<dbReference type="AlphaFoldDB" id="A0A444YMN4"/>
<evidence type="ECO:0000313" key="3">
    <source>
        <dbReference type="Proteomes" id="UP000289738"/>
    </source>
</evidence>
<dbReference type="InterPro" id="IPR044824">
    <property type="entry name" value="MAIN-like"/>
</dbReference>
<dbReference type="PANTHER" id="PTHR46033:SF1">
    <property type="entry name" value="PROTEIN MAIN-LIKE 2"/>
    <property type="match status" value="1"/>
</dbReference>
<dbReference type="InterPro" id="IPR019557">
    <property type="entry name" value="AminoTfrase-like_pln_mobile"/>
</dbReference>
<accession>A0A444YMN4</accession>
<feature type="domain" description="Aminotransferase-like plant mobile" evidence="1">
    <location>
        <begin position="31"/>
        <end position="146"/>
    </location>
</feature>
<sequence>MVKDALRATEFYQVSKIGLIRGYYPLLSAIRPKTHTLVLSMGEIIVPLEDVAHIFGLPINEKVVSGWINSNHEFLQSQSIAIFGSEPVMSSIRDVESLDILKFIQGYVRCQIFCLLGSTLCADKSTTYAHANYLPLLRNFQRIHTYS</sequence>
<dbReference type="GO" id="GO:0010073">
    <property type="term" value="P:meristem maintenance"/>
    <property type="evidence" value="ECO:0007669"/>
    <property type="project" value="InterPro"/>
</dbReference>
<evidence type="ECO:0000259" key="1">
    <source>
        <dbReference type="Pfam" id="PF10536"/>
    </source>
</evidence>
<protein>
    <recommendedName>
        <fullName evidence="1">Aminotransferase-like plant mobile domain-containing protein</fullName>
    </recommendedName>
</protein>
<name>A0A444YMN4_ARAHY</name>
<dbReference type="PANTHER" id="PTHR46033">
    <property type="entry name" value="PROTEIN MAIN-LIKE 2"/>
    <property type="match status" value="1"/>
</dbReference>
<evidence type="ECO:0000313" key="2">
    <source>
        <dbReference type="EMBL" id="RYR03194.1"/>
    </source>
</evidence>
<reference evidence="2 3" key="1">
    <citation type="submission" date="2019-01" db="EMBL/GenBank/DDBJ databases">
        <title>Sequencing of cultivated peanut Arachis hypogaea provides insights into genome evolution and oil improvement.</title>
        <authorList>
            <person name="Chen X."/>
        </authorList>
    </citation>
    <scope>NUCLEOTIDE SEQUENCE [LARGE SCALE GENOMIC DNA]</scope>
    <source>
        <strain evidence="3">cv. Fuhuasheng</strain>
        <tissue evidence="2">Leaves</tissue>
    </source>
</reference>
<organism evidence="2 3">
    <name type="scientific">Arachis hypogaea</name>
    <name type="common">Peanut</name>
    <dbReference type="NCBI Taxonomy" id="3818"/>
    <lineage>
        <taxon>Eukaryota</taxon>
        <taxon>Viridiplantae</taxon>
        <taxon>Streptophyta</taxon>
        <taxon>Embryophyta</taxon>
        <taxon>Tracheophyta</taxon>
        <taxon>Spermatophyta</taxon>
        <taxon>Magnoliopsida</taxon>
        <taxon>eudicotyledons</taxon>
        <taxon>Gunneridae</taxon>
        <taxon>Pentapetalae</taxon>
        <taxon>rosids</taxon>
        <taxon>fabids</taxon>
        <taxon>Fabales</taxon>
        <taxon>Fabaceae</taxon>
        <taxon>Papilionoideae</taxon>
        <taxon>50 kb inversion clade</taxon>
        <taxon>dalbergioids sensu lato</taxon>
        <taxon>Dalbergieae</taxon>
        <taxon>Pterocarpus clade</taxon>
        <taxon>Arachis</taxon>
    </lineage>
</organism>
<comment type="caution">
    <text evidence="2">The sequence shown here is derived from an EMBL/GenBank/DDBJ whole genome shotgun (WGS) entry which is preliminary data.</text>
</comment>
<dbReference type="Proteomes" id="UP000289738">
    <property type="component" value="Chromosome B06"/>
</dbReference>
<dbReference type="EMBL" id="SDMP01000016">
    <property type="protein sequence ID" value="RYR03194.1"/>
    <property type="molecule type" value="Genomic_DNA"/>
</dbReference>
<keyword evidence="3" id="KW-1185">Reference proteome</keyword>